<keyword evidence="2" id="KW-0808">Transferase</keyword>
<dbReference type="SUPFAM" id="SSF55729">
    <property type="entry name" value="Acyl-CoA N-acyltransferases (Nat)"/>
    <property type="match status" value="1"/>
</dbReference>
<dbReference type="PROSITE" id="PS51186">
    <property type="entry name" value="GNAT"/>
    <property type="match status" value="1"/>
</dbReference>
<sequence>MTNSAPALSITAARTPDDIAEVRRLFQAYAQSLDFSLCFQGFDEELAGLPGKYAAGSRGALLLAKVNGDAVGVVGLRGLNDGIAEMKRLYIDPAGRGHNFGRALTDAVLAEARRFGYRAIRLDTFPSMVAANRIYDTLGFRDIPPYYDNPLSGARYRELDL</sequence>
<evidence type="ECO:0000313" key="3">
    <source>
        <dbReference type="Proteomes" id="UP000317496"/>
    </source>
</evidence>
<keyword evidence="3" id="KW-1185">Reference proteome</keyword>
<dbReference type="CDD" id="cd04301">
    <property type="entry name" value="NAT_SF"/>
    <property type="match status" value="1"/>
</dbReference>
<gene>
    <name evidence="2" type="ORF">FNB15_01865</name>
</gene>
<dbReference type="EMBL" id="CP041636">
    <property type="protein sequence ID" value="QDO96101.1"/>
    <property type="molecule type" value="Genomic_DNA"/>
</dbReference>
<dbReference type="Proteomes" id="UP000317496">
    <property type="component" value="Chromosome"/>
</dbReference>
<dbReference type="PANTHER" id="PTHR43305:SF1">
    <property type="entry name" value="FAMILY N-ACETYLTRANSFERASE, PUTATIVE (AFU_ORTHOLOGUE AFUA_2G01380)-RELATED"/>
    <property type="match status" value="1"/>
</dbReference>
<dbReference type="InterPro" id="IPR052777">
    <property type="entry name" value="Acetyltransferase_Enz"/>
</dbReference>
<dbReference type="Gene3D" id="3.40.630.30">
    <property type="match status" value="1"/>
</dbReference>
<dbReference type="Pfam" id="PF00583">
    <property type="entry name" value="Acetyltransf_1"/>
    <property type="match status" value="1"/>
</dbReference>
<dbReference type="AlphaFoldDB" id="A0A516GX36"/>
<dbReference type="RefSeq" id="WP_144067082.1">
    <property type="nucleotide sequence ID" value="NZ_CP041636.1"/>
</dbReference>
<dbReference type="PANTHER" id="PTHR43305">
    <property type="entry name" value="FAMILY N-ACETYLTRANSFERASE, PUTATIVE (AFU_ORTHOLOGUE AFUA_2G01380)-RELATED"/>
    <property type="match status" value="1"/>
</dbReference>
<organism evidence="2 3">
    <name type="scientific">Ferrovibrio terrae</name>
    <dbReference type="NCBI Taxonomy" id="2594003"/>
    <lineage>
        <taxon>Bacteria</taxon>
        <taxon>Pseudomonadati</taxon>
        <taxon>Pseudomonadota</taxon>
        <taxon>Alphaproteobacteria</taxon>
        <taxon>Rhodospirillales</taxon>
        <taxon>Rhodospirillaceae</taxon>
        <taxon>Ferrovibrio</taxon>
    </lineage>
</organism>
<evidence type="ECO:0000259" key="1">
    <source>
        <dbReference type="PROSITE" id="PS51186"/>
    </source>
</evidence>
<protein>
    <submittedName>
        <fullName evidence="2">GNAT family N-acetyltransferase</fullName>
    </submittedName>
</protein>
<evidence type="ECO:0000313" key="2">
    <source>
        <dbReference type="EMBL" id="QDO96101.1"/>
    </source>
</evidence>
<accession>A0A516GX36</accession>
<dbReference type="KEGG" id="fer:FNB15_01865"/>
<dbReference type="InterPro" id="IPR016181">
    <property type="entry name" value="Acyl_CoA_acyltransferase"/>
</dbReference>
<dbReference type="GO" id="GO:0016747">
    <property type="term" value="F:acyltransferase activity, transferring groups other than amino-acyl groups"/>
    <property type="evidence" value="ECO:0007669"/>
    <property type="project" value="InterPro"/>
</dbReference>
<name>A0A516GX36_9PROT</name>
<proteinExistence type="predicted"/>
<feature type="domain" description="N-acetyltransferase" evidence="1">
    <location>
        <begin position="9"/>
        <end position="161"/>
    </location>
</feature>
<dbReference type="InterPro" id="IPR000182">
    <property type="entry name" value="GNAT_dom"/>
</dbReference>
<reference evidence="2 3" key="1">
    <citation type="submission" date="2019-07" db="EMBL/GenBank/DDBJ databases">
        <title>Genome sequencing for Ferrovibrio sp. K5.</title>
        <authorList>
            <person name="Park S.-J."/>
        </authorList>
    </citation>
    <scope>NUCLEOTIDE SEQUENCE [LARGE SCALE GENOMIC DNA]</scope>
    <source>
        <strain evidence="2 3">K5</strain>
    </source>
</reference>
<dbReference type="OrthoDB" id="2436196at2"/>